<gene>
    <name evidence="2" type="ORF">GMARGA_LOCUS15846</name>
</gene>
<feature type="compositionally biased region" description="Polar residues" evidence="1">
    <location>
        <begin position="1"/>
        <end position="17"/>
    </location>
</feature>
<accession>A0ABN7V945</accession>
<evidence type="ECO:0000313" key="3">
    <source>
        <dbReference type="Proteomes" id="UP000789901"/>
    </source>
</evidence>
<protein>
    <submittedName>
        <fullName evidence="2">6342_t:CDS:1</fullName>
    </submittedName>
</protein>
<reference evidence="2 3" key="1">
    <citation type="submission" date="2021-06" db="EMBL/GenBank/DDBJ databases">
        <authorList>
            <person name="Kallberg Y."/>
            <person name="Tangrot J."/>
            <person name="Rosling A."/>
        </authorList>
    </citation>
    <scope>NUCLEOTIDE SEQUENCE [LARGE SCALE GENOMIC DNA]</scope>
    <source>
        <strain evidence="2 3">120-4 pot B 10/14</strain>
    </source>
</reference>
<evidence type="ECO:0000256" key="1">
    <source>
        <dbReference type="SAM" id="MobiDB-lite"/>
    </source>
</evidence>
<dbReference type="Proteomes" id="UP000789901">
    <property type="component" value="Unassembled WGS sequence"/>
</dbReference>
<feature type="region of interest" description="Disordered" evidence="1">
    <location>
        <begin position="1"/>
        <end position="97"/>
    </location>
</feature>
<name>A0ABN7V945_GIGMA</name>
<evidence type="ECO:0000313" key="2">
    <source>
        <dbReference type="EMBL" id="CAG8745713.1"/>
    </source>
</evidence>
<comment type="caution">
    <text evidence="2">The sequence shown here is derived from an EMBL/GenBank/DDBJ whole genome shotgun (WGS) entry which is preliminary data.</text>
</comment>
<keyword evidence="3" id="KW-1185">Reference proteome</keyword>
<dbReference type="EMBL" id="CAJVQB010011167">
    <property type="protein sequence ID" value="CAG8745713.1"/>
    <property type="molecule type" value="Genomic_DNA"/>
</dbReference>
<sequence length="119" mass="13236">MKATSRNPPKRQTNNCENPEITLKLTTNLPNNGSSTNDDFTNYDSTSDNLTNYDSTSDDLTNYDSTSDDLTNYNSTSDNFTNYNTTSDDLTNYDSTTTTSRMLTPIGIPGMPEYLNRVG</sequence>
<proteinExistence type="predicted"/>
<feature type="compositionally biased region" description="Polar residues" evidence="1">
    <location>
        <begin position="24"/>
        <end position="97"/>
    </location>
</feature>
<organism evidence="2 3">
    <name type="scientific">Gigaspora margarita</name>
    <dbReference type="NCBI Taxonomy" id="4874"/>
    <lineage>
        <taxon>Eukaryota</taxon>
        <taxon>Fungi</taxon>
        <taxon>Fungi incertae sedis</taxon>
        <taxon>Mucoromycota</taxon>
        <taxon>Glomeromycotina</taxon>
        <taxon>Glomeromycetes</taxon>
        <taxon>Diversisporales</taxon>
        <taxon>Gigasporaceae</taxon>
        <taxon>Gigaspora</taxon>
    </lineage>
</organism>